<protein>
    <submittedName>
        <fullName evidence="1">Uncharacterized protein</fullName>
    </submittedName>
</protein>
<reference evidence="2" key="2">
    <citation type="journal article" date="2018" name="Mol. Plant Microbe Interact.">
        <title>Genome sequence resources for the wheat stripe rust pathogen (Puccinia striiformis f. sp. tritici) and the barley stripe rust pathogen (Puccinia striiformis f. sp. hordei).</title>
        <authorList>
            <person name="Xia C."/>
            <person name="Wang M."/>
            <person name="Yin C."/>
            <person name="Cornejo O.E."/>
            <person name="Hulbert S.H."/>
            <person name="Chen X."/>
        </authorList>
    </citation>
    <scope>NUCLEOTIDE SEQUENCE [LARGE SCALE GENOMIC DNA]</scope>
    <source>
        <strain evidence="2">93-210</strain>
    </source>
</reference>
<comment type="caution">
    <text evidence="1">The sequence shown here is derived from an EMBL/GenBank/DDBJ whole genome shotgun (WGS) entry which is preliminary data.</text>
</comment>
<keyword evidence="2" id="KW-1185">Reference proteome</keyword>
<dbReference type="Proteomes" id="UP001060170">
    <property type="component" value="Chromosome 15"/>
</dbReference>
<proteinExistence type="predicted"/>
<evidence type="ECO:0000313" key="2">
    <source>
        <dbReference type="Proteomes" id="UP001060170"/>
    </source>
</evidence>
<reference evidence="2" key="1">
    <citation type="journal article" date="2018" name="BMC Genomics">
        <title>Genomic insights into host adaptation between the wheat stripe rust pathogen (Puccinia striiformis f. sp. tritici) and the barley stripe rust pathogen (Puccinia striiformis f. sp. hordei).</title>
        <authorList>
            <person name="Xia C."/>
            <person name="Wang M."/>
            <person name="Yin C."/>
            <person name="Cornejo O.E."/>
            <person name="Hulbert S.H."/>
            <person name="Chen X."/>
        </authorList>
    </citation>
    <scope>NUCLEOTIDE SEQUENCE [LARGE SCALE GENOMIC DNA]</scope>
    <source>
        <strain evidence="2">93-210</strain>
    </source>
</reference>
<evidence type="ECO:0000313" key="1">
    <source>
        <dbReference type="EMBL" id="KAI7938891.1"/>
    </source>
</evidence>
<name>A0ACC0DUV9_9BASI</name>
<accession>A0ACC0DUV9</accession>
<feature type="non-terminal residue" evidence="1">
    <location>
        <position position="1"/>
    </location>
</feature>
<reference evidence="1 2" key="3">
    <citation type="journal article" date="2022" name="Microbiol. Spectr.">
        <title>Folding features and dynamics of 3D genome architecture in plant fungal pathogens.</title>
        <authorList>
            <person name="Xia C."/>
        </authorList>
    </citation>
    <scope>NUCLEOTIDE SEQUENCE [LARGE SCALE GENOMIC DNA]</scope>
    <source>
        <strain evidence="1 2">93-210</strain>
    </source>
</reference>
<dbReference type="EMBL" id="CM045879">
    <property type="protein sequence ID" value="KAI7938891.1"/>
    <property type="molecule type" value="Genomic_DNA"/>
</dbReference>
<sequence length="22" mass="2486">NLKQSKISLLAYLVGVLTLWIL</sequence>
<organism evidence="1 2">
    <name type="scientific">Puccinia striiformis f. sp. tritici</name>
    <dbReference type="NCBI Taxonomy" id="168172"/>
    <lineage>
        <taxon>Eukaryota</taxon>
        <taxon>Fungi</taxon>
        <taxon>Dikarya</taxon>
        <taxon>Basidiomycota</taxon>
        <taxon>Pucciniomycotina</taxon>
        <taxon>Pucciniomycetes</taxon>
        <taxon>Pucciniales</taxon>
        <taxon>Pucciniaceae</taxon>
        <taxon>Puccinia</taxon>
    </lineage>
</organism>
<gene>
    <name evidence="1" type="ORF">MJO28_014470</name>
</gene>